<dbReference type="Gene3D" id="1.10.1740.10">
    <property type="match status" value="1"/>
</dbReference>
<evidence type="ECO:0000256" key="2">
    <source>
        <dbReference type="ARBA" id="ARBA00023015"/>
    </source>
</evidence>
<keyword evidence="4" id="KW-0238">DNA-binding</keyword>
<dbReference type="InterPro" id="IPR013249">
    <property type="entry name" value="RNA_pol_sigma70_r4_t2"/>
</dbReference>
<organism evidence="8 9">
    <name type="scientific">Mucilaginibacter terrae</name>
    <dbReference type="NCBI Taxonomy" id="1955052"/>
    <lineage>
        <taxon>Bacteria</taxon>
        <taxon>Pseudomonadati</taxon>
        <taxon>Bacteroidota</taxon>
        <taxon>Sphingobacteriia</taxon>
        <taxon>Sphingobacteriales</taxon>
        <taxon>Sphingobacteriaceae</taxon>
        <taxon>Mucilaginibacter</taxon>
    </lineage>
</organism>
<evidence type="ECO:0000313" key="9">
    <source>
        <dbReference type="Proteomes" id="UP001258315"/>
    </source>
</evidence>
<keyword evidence="2" id="KW-0805">Transcription regulation</keyword>
<evidence type="ECO:0000259" key="6">
    <source>
        <dbReference type="Pfam" id="PF04542"/>
    </source>
</evidence>
<sequence>MSWFSKKTKPDAGDDEVLLQSYRQSGDLAVLGQLYEQYMPLVYGVCLKYLQDEEQSKDAVMQIFEELIIKINRHEVKQFRGWLYVLSRNFCLMQLRANKKTETLSVDDVMEFPFVLHPDDESDNEASIQQLEKCMQQLSPQQQQSIDLFYIKEKCYREVAELTGYTLNEVKSYIQNGKRNLKICLESNRER</sequence>
<name>A0ABU3GUX2_9SPHI</name>
<comment type="similarity">
    <text evidence="1">Belongs to the sigma-70 factor family. ECF subfamily.</text>
</comment>
<dbReference type="InterPro" id="IPR007627">
    <property type="entry name" value="RNA_pol_sigma70_r2"/>
</dbReference>
<dbReference type="InterPro" id="IPR013325">
    <property type="entry name" value="RNA_pol_sigma_r2"/>
</dbReference>
<evidence type="ECO:0000256" key="4">
    <source>
        <dbReference type="ARBA" id="ARBA00023125"/>
    </source>
</evidence>
<dbReference type="InterPro" id="IPR039425">
    <property type="entry name" value="RNA_pol_sigma-70-like"/>
</dbReference>
<dbReference type="InterPro" id="IPR014284">
    <property type="entry name" value="RNA_pol_sigma-70_dom"/>
</dbReference>
<protein>
    <submittedName>
        <fullName evidence="8">RNA polymerase sigma factor (Sigma-70 family)</fullName>
    </submittedName>
</protein>
<dbReference type="SUPFAM" id="SSF88946">
    <property type="entry name" value="Sigma2 domain of RNA polymerase sigma factors"/>
    <property type="match status" value="1"/>
</dbReference>
<accession>A0ABU3GUX2</accession>
<dbReference type="InterPro" id="IPR036388">
    <property type="entry name" value="WH-like_DNA-bd_sf"/>
</dbReference>
<dbReference type="Pfam" id="PF04542">
    <property type="entry name" value="Sigma70_r2"/>
    <property type="match status" value="1"/>
</dbReference>
<dbReference type="EMBL" id="JAVLVU010000001">
    <property type="protein sequence ID" value="MDT3403575.1"/>
    <property type="molecule type" value="Genomic_DNA"/>
</dbReference>
<dbReference type="NCBIfam" id="TIGR02937">
    <property type="entry name" value="sigma70-ECF"/>
    <property type="match status" value="1"/>
</dbReference>
<evidence type="ECO:0000313" key="8">
    <source>
        <dbReference type="EMBL" id="MDT3403575.1"/>
    </source>
</evidence>
<keyword evidence="9" id="KW-1185">Reference proteome</keyword>
<keyword evidence="5" id="KW-0804">Transcription</keyword>
<gene>
    <name evidence="8" type="ORF">QE417_002647</name>
</gene>
<dbReference type="PANTHER" id="PTHR43133:SF8">
    <property type="entry name" value="RNA POLYMERASE SIGMA FACTOR HI_1459-RELATED"/>
    <property type="match status" value="1"/>
</dbReference>
<dbReference type="Pfam" id="PF08281">
    <property type="entry name" value="Sigma70_r4_2"/>
    <property type="match status" value="1"/>
</dbReference>
<comment type="caution">
    <text evidence="8">The sequence shown here is derived from an EMBL/GenBank/DDBJ whole genome shotgun (WGS) entry which is preliminary data.</text>
</comment>
<evidence type="ECO:0000259" key="7">
    <source>
        <dbReference type="Pfam" id="PF08281"/>
    </source>
</evidence>
<proteinExistence type="inferred from homology"/>
<keyword evidence="3" id="KW-0731">Sigma factor</keyword>
<evidence type="ECO:0000256" key="1">
    <source>
        <dbReference type="ARBA" id="ARBA00010641"/>
    </source>
</evidence>
<dbReference type="Proteomes" id="UP001258315">
    <property type="component" value="Unassembled WGS sequence"/>
</dbReference>
<dbReference type="PANTHER" id="PTHR43133">
    <property type="entry name" value="RNA POLYMERASE ECF-TYPE SIGMA FACTO"/>
    <property type="match status" value="1"/>
</dbReference>
<reference evidence="9" key="1">
    <citation type="submission" date="2023-07" db="EMBL/GenBank/DDBJ databases">
        <title>Functional and genomic diversity of the sorghum phyllosphere microbiome.</title>
        <authorList>
            <person name="Shade A."/>
        </authorList>
    </citation>
    <scope>NUCLEOTIDE SEQUENCE [LARGE SCALE GENOMIC DNA]</scope>
    <source>
        <strain evidence="9">SORGH_AS_0422</strain>
    </source>
</reference>
<evidence type="ECO:0000256" key="5">
    <source>
        <dbReference type="ARBA" id="ARBA00023163"/>
    </source>
</evidence>
<dbReference type="RefSeq" id="WP_311950668.1">
    <property type="nucleotide sequence ID" value="NZ_JAVLVU010000001.1"/>
</dbReference>
<feature type="domain" description="RNA polymerase sigma-70 region 2" evidence="6">
    <location>
        <begin position="34"/>
        <end position="100"/>
    </location>
</feature>
<feature type="domain" description="RNA polymerase sigma factor 70 region 4 type 2" evidence="7">
    <location>
        <begin position="129"/>
        <end position="181"/>
    </location>
</feature>
<dbReference type="InterPro" id="IPR013324">
    <property type="entry name" value="RNA_pol_sigma_r3/r4-like"/>
</dbReference>
<dbReference type="SUPFAM" id="SSF88659">
    <property type="entry name" value="Sigma3 and sigma4 domains of RNA polymerase sigma factors"/>
    <property type="match status" value="1"/>
</dbReference>
<evidence type="ECO:0000256" key="3">
    <source>
        <dbReference type="ARBA" id="ARBA00023082"/>
    </source>
</evidence>
<dbReference type="Gene3D" id="1.10.10.10">
    <property type="entry name" value="Winged helix-like DNA-binding domain superfamily/Winged helix DNA-binding domain"/>
    <property type="match status" value="1"/>
</dbReference>